<dbReference type="GO" id="GO:0043328">
    <property type="term" value="P:protein transport to vacuole involved in ubiquitin-dependent protein catabolic process via the multivesicular body sorting pathway"/>
    <property type="evidence" value="ECO:0007669"/>
    <property type="project" value="TreeGrafter"/>
</dbReference>
<keyword evidence="4" id="KW-0967">Endosome</keyword>
<dbReference type="InterPro" id="IPR025304">
    <property type="entry name" value="ALIX_V_dom"/>
</dbReference>
<dbReference type="InterPro" id="IPR004328">
    <property type="entry name" value="BRO1_dom"/>
</dbReference>
<accession>A0A9P0K9B8</accession>
<dbReference type="Gene3D" id="1.25.40.280">
    <property type="entry name" value="alix/aip1 like domains"/>
    <property type="match status" value="1"/>
</dbReference>
<evidence type="ECO:0000256" key="1">
    <source>
        <dbReference type="ARBA" id="ARBA00004177"/>
    </source>
</evidence>
<dbReference type="GO" id="GO:0009653">
    <property type="term" value="P:anatomical structure morphogenesis"/>
    <property type="evidence" value="ECO:0007669"/>
    <property type="project" value="UniProtKB-ARBA"/>
</dbReference>
<dbReference type="InterPro" id="IPR003595">
    <property type="entry name" value="Tyr_Pase_cat"/>
</dbReference>
<evidence type="ECO:0000259" key="9">
    <source>
        <dbReference type="PROSITE" id="PS51180"/>
    </source>
</evidence>
<dbReference type="OrthoDB" id="10266451at2759"/>
<dbReference type="PANTHER" id="PTHR23030">
    <property type="entry name" value="PCD6 INTERACTING PROTEIN-RELATED"/>
    <property type="match status" value="1"/>
</dbReference>
<dbReference type="EMBL" id="CAKOFQ010006758">
    <property type="protein sequence ID" value="CAH1969009.1"/>
    <property type="molecule type" value="Genomic_DNA"/>
</dbReference>
<dbReference type="PROSITE" id="PS50055">
    <property type="entry name" value="TYR_PHOSPHATASE_PTP"/>
    <property type="match status" value="1"/>
</dbReference>
<reference evidence="10" key="1">
    <citation type="submission" date="2022-03" db="EMBL/GenBank/DDBJ databases">
        <authorList>
            <person name="Sayadi A."/>
        </authorList>
    </citation>
    <scope>NUCLEOTIDE SEQUENCE</scope>
</reference>
<feature type="region of interest" description="Disordered" evidence="6">
    <location>
        <begin position="948"/>
        <end position="967"/>
    </location>
</feature>
<evidence type="ECO:0000256" key="4">
    <source>
        <dbReference type="ARBA" id="ARBA00022753"/>
    </source>
</evidence>
<dbReference type="Gene3D" id="3.90.190.10">
    <property type="entry name" value="Protein tyrosine phosphatase superfamily"/>
    <property type="match status" value="1"/>
</dbReference>
<dbReference type="SMART" id="SM00194">
    <property type="entry name" value="PTPc"/>
    <property type="match status" value="1"/>
</dbReference>
<dbReference type="GO" id="GO:0004725">
    <property type="term" value="F:protein tyrosine phosphatase activity"/>
    <property type="evidence" value="ECO:0007669"/>
    <property type="project" value="InterPro"/>
</dbReference>
<feature type="compositionally biased region" description="Low complexity" evidence="6">
    <location>
        <begin position="1188"/>
        <end position="1204"/>
    </location>
</feature>
<dbReference type="PRINTS" id="PR00700">
    <property type="entry name" value="PRTYPHPHTASE"/>
</dbReference>
<dbReference type="InterPro" id="IPR029021">
    <property type="entry name" value="Prot-tyrosine_phosphatase-like"/>
</dbReference>
<feature type="region of interest" description="Disordered" evidence="6">
    <location>
        <begin position="1099"/>
        <end position="1127"/>
    </location>
</feature>
<evidence type="ECO:0000313" key="10">
    <source>
        <dbReference type="EMBL" id="CAH1969009.1"/>
    </source>
</evidence>
<evidence type="ECO:0000256" key="2">
    <source>
        <dbReference type="ARBA" id="ARBA00004496"/>
    </source>
</evidence>
<dbReference type="InterPro" id="IPR000387">
    <property type="entry name" value="Tyr_Pase_dom"/>
</dbReference>
<dbReference type="Pfam" id="PF03097">
    <property type="entry name" value="BRO1"/>
    <property type="match status" value="1"/>
</dbReference>
<feature type="region of interest" description="Disordered" evidence="6">
    <location>
        <begin position="707"/>
        <end position="734"/>
    </location>
</feature>
<feature type="region of interest" description="Disordered" evidence="6">
    <location>
        <begin position="1226"/>
        <end position="1269"/>
    </location>
</feature>
<feature type="compositionally biased region" description="Pro residues" evidence="6">
    <location>
        <begin position="1175"/>
        <end position="1187"/>
    </location>
</feature>
<dbReference type="Proteomes" id="UP001152888">
    <property type="component" value="Unassembled WGS sequence"/>
</dbReference>
<keyword evidence="11" id="KW-1185">Reference proteome</keyword>
<feature type="region of interest" description="Disordered" evidence="6">
    <location>
        <begin position="1600"/>
        <end position="1625"/>
    </location>
</feature>
<dbReference type="SMART" id="SM00404">
    <property type="entry name" value="PTPc_motif"/>
    <property type="match status" value="1"/>
</dbReference>
<feature type="domain" description="Tyrosine-protein phosphatase" evidence="7">
    <location>
        <begin position="1343"/>
        <end position="1575"/>
    </location>
</feature>
<feature type="compositionally biased region" description="Low complexity" evidence="6">
    <location>
        <begin position="1112"/>
        <end position="1124"/>
    </location>
</feature>
<evidence type="ECO:0000256" key="6">
    <source>
        <dbReference type="SAM" id="MobiDB-lite"/>
    </source>
</evidence>
<evidence type="ECO:0000256" key="5">
    <source>
        <dbReference type="SAM" id="Coils"/>
    </source>
</evidence>
<dbReference type="Pfam" id="PF13949">
    <property type="entry name" value="ALIX_LYPXL_bnd"/>
    <property type="match status" value="1"/>
</dbReference>
<dbReference type="PROSITE" id="PS51180">
    <property type="entry name" value="BRO1"/>
    <property type="match status" value="1"/>
</dbReference>
<dbReference type="GO" id="GO:0032456">
    <property type="term" value="P:endocytic recycling"/>
    <property type="evidence" value="ECO:0007669"/>
    <property type="project" value="TreeGrafter"/>
</dbReference>
<comment type="subcellular location">
    <subcellularLocation>
        <location evidence="2">Cytoplasm</location>
    </subcellularLocation>
    <subcellularLocation>
        <location evidence="1">Endosome</location>
    </subcellularLocation>
</comment>
<keyword evidence="3" id="KW-0963">Cytoplasm</keyword>
<feature type="compositionally biased region" description="Polar residues" evidence="6">
    <location>
        <begin position="1099"/>
        <end position="1111"/>
    </location>
</feature>
<organism evidence="10 11">
    <name type="scientific">Acanthoscelides obtectus</name>
    <name type="common">Bean weevil</name>
    <name type="synonym">Bruchus obtectus</name>
    <dbReference type="NCBI Taxonomy" id="200917"/>
    <lineage>
        <taxon>Eukaryota</taxon>
        <taxon>Metazoa</taxon>
        <taxon>Ecdysozoa</taxon>
        <taxon>Arthropoda</taxon>
        <taxon>Hexapoda</taxon>
        <taxon>Insecta</taxon>
        <taxon>Pterygota</taxon>
        <taxon>Neoptera</taxon>
        <taxon>Endopterygota</taxon>
        <taxon>Coleoptera</taxon>
        <taxon>Polyphaga</taxon>
        <taxon>Cucujiformia</taxon>
        <taxon>Chrysomeloidea</taxon>
        <taxon>Chrysomelidae</taxon>
        <taxon>Bruchinae</taxon>
        <taxon>Bruchini</taxon>
        <taxon>Acanthoscelides</taxon>
    </lineage>
</organism>
<dbReference type="InterPro" id="IPR000242">
    <property type="entry name" value="PTP_cat"/>
</dbReference>
<keyword evidence="5" id="KW-0175">Coiled coil</keyword>
<protein>
    <recommendedName>
        <fullName evidence="12">Tyrosine-protein phosphatase non-receptor type 23</fullName>
    </recommendedName>
</protein>
<dbReference type="SUPFAM" id="SSF52799">
    <property type="entry name" value="(Phosphotyrosine protein) phosphatases II"/>
    <property type="match status" value="1"/>
</dbReference>
<sequence>MEAVPRLPMLSFELKVCTENTQFAPQLKQYIAAFYNEDPDSYLTEIHSLEALRASAVRPSMDISGVQTLKKYYCQLHFLKSRFPMEENQDAAVQFSWRDNQLEVNYSSNDIRFELMVVMYNIGALHSYLGANESRSNPDGMRLACTHFQCAAWAFQCVKEKYHQFIVCISLIELVHFFQQVCLAQAQECILEKSMLDNRKATIVAKVAVQVYNYYRQSLSILESSSEDLFKDKKYKEWIKYLNFKMAYYKCVSLLYQGQQAEEQQKMGERVAFYQAACDRLEEAKKWAGSLKKWQQEINESLAFTQDVAQGKKKAASNENEFIYHEEVPDKDHLEEVKGASLVKGIPFSVSDVEISGPDIFQRLVPMEAHEAASLYSEKKAQLLRQVGDMIESKDQQLVEFMSSMQFDVLSKVHQATGLPQEIIDRAAAMSARPTATQELSEAMNKLSSIYQDVEANLKEIDALLKEEEEAEQTYQSLMGKRPPSIVSMDLSREAAKYREAHVKANESNQTLHRAMTAHVANLKILQQPLKQLTQQLPSIELPNPNVDDKALKGLDTLVAKVDEMRTQRAMLWAQLREAVHQDDITNSLVTKQPNQSLEQLFQQEIEKHNKLTTLIEQNLAAQENIQKALVDSYAKAVNTRRYIQDIVQKRQSTISALVQSSDSYEDLLAKANKGVEFYTKLETNVSKLLQRIKSACKVQQEEREQMLKKDLAKNTPEADPDSTSAPAAPKLKDYLDSRKRNPMAAYSDTNLQYPQQPTVNYAPMELPPGVRPAPLGSEVSDIAKLTVSEQSYTGNMGYGYNTKPPFGYQQQQVPEDGLSKKMMNLSTNPKDESQYHPQSYSPYIPQDYTPTSYAYPTQVSLPEVPLSVVYDPNKAYTTTVNSYKPYSKPSIPGSVTGPMQYQATPSEKYQYPVHASNSFTQPTPAPSTNNSTYNVNTYYPAGYGPNTTLTGDDTSQNVPASPSSNQYHSVEYATSVQPNNVVYSYSSTYSSPSPNLNTSGYYPNTSGNEYYNASETQQQYQSQYQYYGTQQGAGYIQGTNGSNIVPPGGISPSSVVYGDGTYSYTYATTTPQNASATVVGYGGTAYAANSTPVYPSGTTNATNTYPTDNAGSTPTPSTNNTGTYQTGSTAEYQASTTTVYPAEHYSGYYGQNYATNYPGYYTEGAASQAVQPARPTPAVQPAPPTPAVQQQQVQAANTAPTTTKESNIDLLSGLDFTISQAPLVPQQNVSNTSTTDTMSAAPDKSESATNTSTKKEIEEKKSSPEVKRPKMKIIPSKTIDNADICRLFVQELDKFEKCVETLPNKTLSGPTNLDLKWKEIQDKQDSDGQKKIISVARCYPMKNRFPDILPYDHSRVELCTTKDDYINASFVKDVSPYAPLLIISQVPLASTISDFWAMVREQQVELIFCLVNDSEIGTDVYWPTEKGRNLSYGNMILSLQSVITKTHWVERLISITINTPDKRDSWVVFHLQFTSWPGSLCPNSPEPVVSYIQELLTLYKQQRDPGHPVVVQCPAGVGRSGVVCTVAAAILEAANNANVLPDLATLAAKISACRANALRDREHLKFVYECFLGYMKQIAAADKMKRRLTELVPKVEESVQPQENISEKNVDPLSTLDPFWANKK</sequence>
<dbReference type="GO" id="GO:0045022">
    <property type="term" value="P:early endosome to late endosome transport"/>
    <property type="evidence" value="ECO:0007669"/>
    <property type="project" value="TreeGrafter"/>
</dbReference>
<dbReference type="Gene3D" id="1.20.140.50">
    <property type="entry name" value="alix/aip1 like domains"/>
    <property type="match status" value="1"/>
</dbReference>
<dbReference type="GO" id="GO:0005768">
    <property type="term" value="C:endosome"/>
    <property type="evidence" value="ECO:0007669"/>
    <property type="project" value="UniProtKB-SubCell"/>
</dbReference>
<evidence type="ECO:0000259" key="8">
    <source>
        <dbReference type="PROSITE" id="PS50056"/>
    </source>
</evidence>
<dbReference type="Gene3D" id="1.20.120.560">
    <property type="entry name" value="alix/aip1 in complex with the ypdl late domain"/>
    <property type="match status" value="1"/>
</dbReference>
<evidence type="ECO:0000256" key="3">
    <source>
        <dbReference type="ARBA" id="ARBA00022490"/>
    </source>
</evidence>
<evidence type="ECO:0008006" key="12">
    <source>
        <dbReference type="Google" id="ProtNLM"/>
    </source>
</evidence>
<feature type="domain" description="BRO1" evidence="9">
    <location>
        <begin position="8"/>
        <end position="398"/>
    </location>
</feature>
<feature type="compositionally biased region" description="Basic and acidic residues" evidence="6">
    <location>
        <begin position="1254"/>
        <end position="1269"/>
    </location>
</feature>
<dbReference type="InterPro" id="IPR038499">
    <property type="entry name" value="BRO1_sf"/>
</dbReference>
<dbReference type="PROSITE" id="PS50056">
    <property type="entry name" value="TYR_PHOSPHATASE_2"/>
    <property type="match status" value="1"/>
</dbReference>
<proteinExistence type="predicted"/>
<feature type="region of interest" description="Disordered" evidence="6">
    <location>
        <begin position="1172"/>
        <end position="1206"/>
    </location>
</feature>
<feature type="compositionally biased region" description="Polar residues" evidence="6">
    <location>
        <begin position="1226"/>
        <end position="1239"/>
    </location>
</feature>
<feature type="domain" description="Tyrosine specific protein phosphatases" evidence="8">
    <location>
        <begin position="1490"/>
        <end position="1566"/>
    </location>
</feature>
<feature type="coiled-coil region" evidence="5">
    <location>
        <begin position="451"/>
        <end position="481"/>
    </location>
</feature>
<dbReference type="SMART" id="SM01041">
    <property type="entry name" value="BRO1"/>
    <property type="match status" value="1"/>
</dbReference>
<comment type="caution">
    <text evidence="10">The sequence shown here is derived from an EMBL/GenBank/DDBJ whole genome shotgun (WGS) entry which is preliminary data.</text>
</comment>
<dbReference type="PANTHER" id="PTHR23030:SF30">
    <property type="entry name" value="TYROSINE-PROTEIN PHOSPHATASE NON-RECEPTOR TYPE 23"/>
    <property type="match status" value="1"/>
</dbReference>
<dbReference type="Pfam" id="PF00102">
    <property type="entry name" value="Y_phosphatase"/>
    <property type="match status" value="1"/>
</dbReference>
<dbReference type="CDD" id="cd09234">
    <property type="entry name" value="V_HD-PTP_like"/>
    <property type="match status" value="1"/>
</dbReference>
<evidence type="ECO:0000313" key="11">
    <source>
        <dbReference type="Proteomes" id="UP001152888"/>
    </source>
</evidence>
<name>A0A9P0K9B8_ACAOB</name>
<dbReference type="GO" id="GO:0048666">
    <property type="term" value="P:neuron development"/>
    <property type="evidence" value="ECO:0007669"/>
    <property type="project" value="UniProtKB-ARBA"/>
</dbReference>
<evidence type="ECO:0000259" key="7">
    <source>
        <dbReference type="PROSITE" id="PS50055"/>
    </source>
</evidence>
<gene>
    <name evidence="10" type="ORF">ACAOBT_LOCUS8178</name>
</gene>